<evidence type="ECO:0000313" key="2">
    <source>
        <dbReference type="Proteomes" id="UP000298358"/>
    </source>
</evidence>
<reference evidence="1 2" key="1">
    <citation type="submission" date="2019-03" db="EMBL/GenBank/DDBJ databases">
        <title>Diversity of the mouse oral microbiome.</title>
        <authorList>
            <person name="Joseph S."/>
            <person name="Aduse-Opoku J."/>
            <person name="Curtis M."/>
            <person name="Wade W."/>
            <person name="Hashim A."/>
        </authorList>
    </citation>
    <scope>NUCLEOTIDE SEQUENCE [LARGE SCALE GENOMIC DNA]</scope>
    <source>
        <strain evidence="1 2">P1012</strain>
    </source>
</reference>
<protein>
    <submittedName>
        <fullName evidence="1">DUF1045 domain-containing protein</fullName>
    </submittedName>
</protein>
<dbReference type="Proteomes" id="UP000298358">
    <property type="component" value="Unassembled WGS sequence"/>
</dbReference>
<dbReference type="EMBL" id="SPQB01000003">
    <property type="protein sequence ID" value="TFU34113.1"/>
    <property type="molecule type" value="Genomic_DNA"/>
</dbReference>
<dbReference type="PIRSF" id="PIRSF033328">
    <property type="entry name" value="Phest_Mll4975"/>
    <property type="match status" value="1"/>
</dbReference>
<dbReference type="RefSeq" id="WP_135112767.1">
    <property type="nucleotide sequence ID" value="NZ_JADGLL010000003.1"/>
</dbReference>
<gene>
    <name evidence="1" type="ORF">E4U02_02280</name>
</gene>
<accession>A0A4Y9G0A2</accession>
<sequence length="230" mass="25525">MIRYAVYALPGALGATDAPEAVRLREAVEACYARAKFRDLTVDARRYGFHATLKAPFRLAEGRTEAELRQVADAFAAARRPVMIAAPRPATLGHFRALLPDGDQAGLDALAADAVREFDGFRAAPNEAEIRRRRPERLTPRQRELFEKWGYPFVFDEFRFHLTLTDPVPTERSDEVDAALEEHFAEVAGVDVPLQSIALFVEPEPGAPFEMHSVHPFAPAIAASEKSEAK</sequence>
<organism evidence="1 2">
    <name type="scientific">Microbacterium paludicola</name>
    <dbReference type="NCBI Taxonomy" id="300019"/>
    <lineage>
        <taxon>Bacteria</taxon>
        <taxon>Bacillati</taxon>
        <taxon>Actinomycetota</taxon>
        <taxon>Actinomycetes</taxon>
        <taxon>Micrococcales</taxon>
        <taxon>Microbacteriaceae</taxon>
        <taxon>Microbacterium</taxon>
    </lineage>
</organism>
<dbReference type="InterPro" id="IPR009389">
    <property type="entry name" value="DUF1045"/>
</dbReference>
<proteinExistence type="predicted"/>
<name>A0A4Y9G0A2_9MICO</name>
<dbReference type="AlphaFoldDB" id="A0A4Y9G0A2"/>
<comment type="caution">
    <text evidence="1">The sequence shown here is derived from an EMBL/GenBank/DDBJ whole genome shotgun (WGS) entry which is preliminary data.</text>
</comment>
<keyword evidence="2" id="KW-1185">Reference proteome</keyword>
<dbReference type="Pfam" id="PF06299">
    <property type="entry name" value="DUF1045"/>
    <property type="match status" value="1"/>
</dbReference>
<dbReference type="OrthoDB" id="4954742at2"/>
<evidence type="ECO:0000313" key="1">
    <source>
        <dbReference type="EMBL" id="TFU34113.1"/>
    </source>
</evidence>